<dbReference type="InterPro" id="IPR016007">
    <property type="entry name" value="Alpha_rhamnosid"/>
</dbReference>
<sequence>MDRGRHRHLQGTAQPGTAPVKIRYAEVLNKNGTLYTDNFRSAKVTDRYVFAESGKVTYEPTFTQHGFRYIEITGVTEPPSLFDVKGVVWGSDLPTTGTLKTSDGMLNQVTLRRRADSAPAKPGSACTGRGTGSPAHQGNKRTQTLTSSSASSPPSRDVTQRVRYGGSRRCRGSRRPSGSWRRSWSRRAPRRS</sequence>
<dbReference type="InterPro" id="IPR008902">
    <property type="entry name" value="Rhamnosid_concanavalin"/>
</dbReference>
<dbReference type="EMBL" id="CP021978">
    <property type="protein sequence ID" value="QCD53706.1"/>
    <property type="molecule type" value="Genomic_DNA"/>
</dbReference>
<evidence type="ECO:0000259" key="2">
    <source>
        <dbReference type="Pfam" id="PF05592"/>
    </source>
</evidence>
<evidence type="ECO:0000256" key="1">
    <source>
        <dbReference type="SAM" id="MobiDB-lite"/>
    </source>
</evidence>
<dbReference type="Gene3D" id="2.60.120.260">
    <property type="entry name" value="Galactose-binding domain-like"/>
    <property type="match status" value="1"/>
</dbReference>
<feature type="region of interest" description="Disordered" evidence="1">
    <location>
        <begin position="113"/>
        <end position="192"/>
    </location>
</feature>
<dbReference type="Proteomes" id="UP000495940">
    <property type="component" value="Chromosome"/>
</dbReference>
<name>A0A6G5R7G9_9ACTN</name>
<reference evidence="3 4" key="1">
    <citation type="submission" date="2017-06" db="EMBL/GenBank/DDBJ databases">
        <title>Complete Genome Sequence of Streptomyces hawaiiensis NRRL 15010 and insights into acyldepsipeptides biosynthesis.</title>
        <authorList>
            <person name="Mariita R.M."/>
            <person name="Sello J.K."/>
        </authorList>
    </citation>
    <scope>NUCLEOTIDE SEQUENCE [LARGE SCALE GENOMIC DNA]</scope>
    <source>
        <strain evidence="3 4">ATCC 12236</strain>
    </source>
</reference>
<dbReference type="Pfam" id="PF05592">
    <property type="entry name" value="Bac_rhamnosid"/>
    <property type="match status" value="1"/>
</dbReference>
<dbReference type="RefSeq" id="WP_175430404.1">
    <property type="nucleotide sequence ID" value="NZ_JBHXIA010000009.1"/>
</dbReference>
<dbReference type="PANTHER" id="PTHR33307">
    <property type="entry name" value="ALPHA-RHAMNOSIDASE (EUROFUNG)"/>
    <property type="match status" value="1"/>
</dbReference>
<feature type="compositionally biased region" description="Basic residues" evidence="1">
    <location>
        <begin position="183"/>
        <end position="192"/>
    </location>
</feature>
<dbReference type="KEGG" id="shaw:CEB94_01510"/>
<protein>
    <recommendedName>
        <fullName evidence="2">Alpha-L-rhamnosidase concanavalin-like domain-containing protein</fullName>
    </recommendedName>
</protein>
<proteinExistence type="predicted"/>
<dbReference type="AlphaFoldDB" id="A0A6G5R7G9"/>
<dbReference type="PANTHER" id="PTHR33307:SF6">
    <property type="entry name" value="ALPHA-RHAMNOSIDASE (EUROFUNG)-RELATED"/>
    <property type="match status" value="1"/>
</dbReference>
<evidence type="ECO:0000313" key="3">
    <source>
        <dbReference type="EMBL" id="QCD53706.1"/>
    </source>
</evidence>
<gene>
    <name evidence="3" type="ORF">CEB94_01510</name>
</gene>
<feature type="compositionally biased region" description="Polar residues" evidence="1">
    <location>
        <begin position="134"/>
        <end position="146"/>
    </location>
</feature>
<organism evidence="3 4">
    <name type="scientific">Streptomyces hawaiiensis</name>
    <dbReference type="NCBI Taxonomy" id="67305"/>
    <lineage>
        <taxon>Bacteria</taxon>
        <taxon>Bacillati</taxon>
        <taxon>Actinomycetota</taxon>
        <taxon>Actinomycetes</taxon>
        <taxon>Kitasatosporales</taxon>
        <taxon>Streptomycetaceae</taxon>
        <taxon>Streptomyces</taxon>
    </lineage>
</organism>
<feature type="compositionally biased region" description="Low complexity" evidence="1">
    <location>
        <begin position="147"/>
        <end position="165"/>
    </location>
</feature>
<keyword evidence="4" id="KW-1185">Reference proteome</keyword>
<feature type="domain" description="Alpha-L-rhamnosidase concanavalin-like" evidence="2">
    <location>
        <begin position="17"/>
        <end position="87"/>
    </location>
</feature>
<accession>A0A6G5R7G9</accession>
<evidence type="ECO:0000313" key="4">
    <source>
        <dbReference type="Proteomes" id="UP000495940"/>
    </source>
</evidence>